<keyword evidence="1" id="KW-0677">Repeat</keyword>
<dbReference type="OrthoDB" id="2019572at2759"/>
<evidence type="ECO:0000259" key="3">
    <source>
        <dbReference type="PROSITE" id="PS51212"/>
    </source>
</evidence>
<gene>
    <name evidence="4" type="ORF">K402DRAFT_331232</name>
</gene>
<sequence>MLSAAFAASALFASATANSLLPRNDQVPVAPCAYPYTAFLYSGCYIDNPPGVGLRALPFATPLEFNNMTVEACTAECKSNGYRYAGLEYYGQCYCGASISSAAAPEAECNFACNGNANEICGGQERLSIYQDPTFPDADNIVESDAYASLGCYTEGTSGRALEYSQYDFLDGTVMTTELCLDTCGAKGYPYAGTEFGGECYCGVVLGNGTVPAADQTQCNMPCNGNADEVCGGPSLLNLYVAKNLESAEPCAPPPVSSVVVPSSSIAPPSSVASSTFSTATTSCSIPSNSYTAPPAPSTTPSSTITPTPAPTSSCLCATPSAWAGSKAVAGYQMPCVGCNDVASQRSSKPFKLFNSKNFGQCPAYPKGKQTNACQDSCKTQYDWCLSYANSCRYKNNAPESFQSANFRCRKQFADCYASNKAVKDDGRCNTTGSNTPATKPEFYSWCKQWLGQWFKN</sequence>
<organism evidence="4 5">
    <name type="scientific">Aulographum hederae CBS 113979</name>
    <dbReference type="NCBI Taxonomy" id="1176131"/>
    <lineage>
        <taxon>Eukaryota</taxon>
        <taxon>Fungi</taxon>
        <taxon>Dikarya</taxon>
        <taxon>Ascomycota</taxon>
        <taxon>Pezizomycotina</taxon>
        <taxon>Dothideomycetes</taxon>
        <taxon>Pleosporomycetidae</taxon>
        <taxon>Aulographales</taxon>
        <taxon>Aulographaceae</taxon>
    </lineage>
</organism>
<dbReference type="SMART" id="SM00321">
    <property type="entry name" value="WSC"/>
    <property type="match status" value="2"/>
</dbReference>
<evidence type="ECO:0000256" key="2">
    <source>
        <dbReference type="SAM" id="SignalP"/>
    </source>
</evidence>
<dbReference type="EMBL" id="ML977154">
    <property type="protein sequence ID" value="KAF1987032.1"/>
    <property type="molecule type" value="Genomic_DNA"/>
</dbReference>
<dbReference type="InterPro" id="IPR002889">
    <property type="entry name" value="WSC_carb-bd"/>
</dbReference>
<dbReference type="PROSITE" id="PS51212">
    <property type="entry name" value="WSC"/>
    <property type="match status" value="2"/>
</dbReference>
<evidence type="ECO:0000256" key="1">
    <source>
        <dbReference type="ARBA" id="ARBA00022737"/>
    </source>
</evidence>
<dbReference type="PANTHER" id="PTHR45964:SF9">
    <property type="entry name" value="SULFOTRANSFERASE"/>
    <property type="match status" value="1"/>
</dbReference>
<accession>A0A6G1H1V2</accession>
<evidence type="ECO:0000313" key="4">
    <source>
        <dbReference type="EMBL" id="KAF1987032.1"/>
    </source>
</evidence>
<dbReference type="PANTHER" id="PTHR45964">
    <property type="entry name" value="WSCD FAMILY MEMBER CG9164"/>
    <property type="match status" value="1"/>
</dbReference>
<dbReference type="Pfam" id="PF01822">
    <property type="entry name" value="WSC"/>
    <property type="match status" value="2"/>
</dbReference>
<evidence type="ECO:0000313" key="5">
    <source>
        <dbReference type="Proteomes" id="UP000800041"/>
    </source>
</evidence>
<name>A0A6G1H1V2_9PEZI</name>
<feature type="signal peptide" evidence="2">
    <location>
        <begin position="1"/>
        <end position="17"/>
    </location>
</feature>
<feature type="domain" description="WSC" evidence="3">
    <location>
        <begin position="38"/>
        <end position="133"/>
    </location>
</feature>
<proteinExistence type="predicted"/>
<dbReference type="AlphaFoldDB" id="A0A6G1H1V2"/>
<feature type="chain" id="PRO_5026092743" evidence="2">
    <location>
        <begin position="18"/>
        <end position="457"/>
    </location>
</feature>
<dbReference type="InterPro" id="IPR051589">
    <property type="entry name" value="Sialate-O-sulfotransferase"/>
</dbReference>
<protein>
    <submittedName>
        <fullName evidence="4">WSC-domain-containing protein</fullName>
    </submittedName>
</protein>
<keyword evidence="2" id="KW-0732">Signal</keyword>
<dbReference type="Proteomes" id="UP000800041">
    <property type="component" value="Unassembled WGS sequence"/>
</dbReference>
<feature type="domain" description="WSC" evidence="3">
    <location>
        <begin position="146"/>
        <end position="243"/>
    </location>
</feature>
<reference evidence="4" key="1">
    <citation type="journal article" date="2020" name="Stud. Mycol.">
        <title>101 Dothideomycetes genomes: a test case for predicting lifestyles and emergence of pathogens.</title>
        <authorList>
            <person name="Haridas S."/>
            <person name="Albert R."/>
            <person name="Binder M."/>
            <person name="Bloem J."/>
            <person name="Labutti K."/>
            <person name="Salamov A."/>
            <person name="Andreopoulos B."/>
            <person name="Baker S."/>
            <person name="Barry K."/>
            <person name="Bills G."/>
            <person name="Bluhm B."/>
            <person name="Cannon C."/>
            <person name="Castanera R."/>
            <person name="Culley D."/>
            <person name="Daum C."/>
            <person name="Ezra D."/>
            <person name="Gonzalez J."/>
            <person name="Henrissat B."/>
            <person name="Kuo A."/>
            <person name="Liang C."/>
            <person name="Lipzen A."/>
            <person name="Lutzoni F."/>
            <person name="Magnuson J."/>
            <person name="Mondo S."/>
            <person name="Nolan M."/>
            <person name="Ohm R."/>
            <person name="Pangilinan J."/>
            <person name="Park H.-J."/>
            <person name="Ramirez L."/>
            <person name="Alfaro M."/>
            <person name="Sun H."/>
            <person name="Tritt A."/>
            <person name="Yoshinaga Y."/>
            <person name="Zwiers L.-H."/>
            <person name="Turgeon B."/>
            <person name="Goodwin S."/>
            <person name="Spatafora J."/>
            <person name="Crous P."/>
            <person name="Grigoriev I."/>
        </authorList>
    </citation>
    <scope>NUCLEOTIDE SEQUENCE</scope>
    <source>
        <strain evidence="4">CBS 113979</strain>
    </source>
</reference>
<keyword evidence="5" id="KW-1185">Reference proteome</keyword>